<dbReference type="EMBL" id="JAPZBR010000008">
    <property type="protein sequence ID" value="KAJ5340295.1"/>
    <property type="molecule type" value="Genomic_DNA"/>
</dbReference>
<comment type="caution">
    <text evidence="2">The sequence shown here is derived from an EMBL/GenBank/DDBJ whole genome shotgun (WGS) entry which is preliminary data.</text>
</comment>
<reference evidence="2" key="1">
    <citation type="submission" date="2022-12" db="EMBL/GenBank/DDBJ databases">
        <authorList>
            <person name="Petersen C."/>
        </authorList>
    </citation>
    <scope>NUCLEOTIDE SEQUENCE</scope>
    <source>
        <strain evidence="2">IBT 35675</strain>
    </source>
</reference>
<sequence>MTQTISHDQFSSSLVVTEMSPSPTGSTKTWSDESVADEGNLNINMIDPGAYDQNGLTILPKVMNDVLYDNNGSADSIFDNFIEDSLYT</sequence>
<protein>
    <submittedName>
        <fullName evidence="2">Uncharacterized protein</fullName>
    </submittedName>
</protein>
<feature type="region of interest" description="Disordered" evidence="1">
    <location>
        <begin position="1"/>
        <end position="33"/>
    </location>
</feature>
<name>A0A9W9UI37_PENBR</name>
<reference evidence="2" key="2">
    <citation type="journal article" date="2023" name="IMA Fungus">
        <title>Comparative genomic study of the Penicillium genus elucidates a diverse pangenome and 15 lateral gene transfer events.</title>
        <authorList>
            <person name="Petersen C."/>
            <person name="Sorensen T."/>
            <person name="Nielsen M.R."/>
            <person name="Sondergaard T.E."/>
            <person name="Sorensen J.L."/>
            <person name="Fitzpatrick D.A."/>
            <person name="Frisvad J.C."/>
            <person name="Nielsen K.L."/>
        </authorList>
    </citation>
    <scope>NUCLEOTIDE SEQUENCE</scope>
    <source>
        <strain evidence="2">IBT 35675</strain>
    </source>
</reference>
<dbReference type="Proteomes" id="UP001148299">
    <property type="component" value="Unassembled WGS sequence"/>
</dbReference>
<dbReference type="AlphaFoldDB" id="A0A9W9UI37"/>
<evidence type="ECO:0000313" key="3">
    <source>
        <dbReference type="Proteomes" id="UP001148299"/>
    </source>
</evidence>
<feature type="compositionally biased region" description="Polar residues" evidence="1">
    <location>
        <begin position="1"/>
        <end position="29"/>
    </location>
</feature>
<keyword evidence="3" id="KW-1185">Reference proteome</keyword>
<organism evidence="2 3">
    <name type="scientific">Penicillium brevicompactum</name>
    <dbReference type="NCBI Taxonomy" id="5074"/>
    <lineage>
        <taxon>Eukaryota</taxon>
        <taxon>Fungi</taxon>
        <taxon>Dikarya</taxon>
        <taxon>Ascomycota</taxon>
        <taxon>Pezizomycotina</taxon>
        <taxon>Eurotiomycetes</taxon>
        <taxon>Eurotiomycetidae</taxon>
        <taxon>Eurotiales</taxon>
        <taxon>Aspergillaceae</taxon>
        <taxon>Penicillium</taxon>
    </lineage>
</organism>
<evidence type="ECO:0000313" key="2">
    <source>
        <dbReference type="EMBL" id="KAJ5340295.1"/>
    </source>
</evidence>
<proteinExistence type="predicted"/>
<evidence type="ECO:0000256" key="1">
    <source>
        <dbReference type="SAM" id="MobiDB-lite"/>
    </source>
</evidence>
<gene>
    <name evidence="2" type="ORF">N7541_009419</name>
</gene>
<accession>A0A9W9UI37</accession>